<evidence type="ECO:0000256" key="6">
    <source>
        <dbReference type="ARBA" id="ARBA00022898"/>
    </source>
</evidence>
<evidence type="ECO:0000256" key="7">
    <source>
        <dbReference type="ARBA" id="ARBA00023239"/>
    </source>
</evidence>
<dbReference type="Gene3D" id="3.90.1150.10">
    <property type="entry name" value="Aspartate Aminotransferase, domain 1"/>
    <property type="match status" value="1"/>
</dbReference>
<comment type="caution">
    <text evidence="11">The sequence shown here is derived from an EMBL/GenBank/DDBJ whole genome shotgun (WGS) entry which is preliminary data.</text>
</comment>
<reference evidence="12" key="1">
    <citation type="submission" date="2018-04" db="EMBL/GenBank/DDBJ databases">
        <authorList>
            <person name="Cornet L."/>
        </authorList>
    </citation>
    <scope>NUCLEOTIDE SEQUENCE [LARGE SCALE GENOMIC DNA]</scope>
</reference>
<evidence type="ECO:0000256" key="4">
    <source>
        <dbReference type="ARBA" id="ARBA00012285"/>
    </source>
</evidence>
<evidence type="ECO:0000256" key="2">
    <source>
        <dbReference type="ARBA" id="ARBA00003444"/>
    </source>
</evidence>
<organism evidence="11 12">
    <name type="scientific">Shackletoniella antarctica</name>
    <dbReference type="NCBI Taxonomy" id="268115"/>
    <lineage>
        <taxon>Bacteria</taxon>
        <taxon>Bacillati</taxon>
        <taxon>Cyanobacteriota</taxon>
        <taxon>Cyanophyceae</taxon>
        <taxon>Oculatellales</taxon>
        <taxon>Oculatellaceae</taxon>
        <taxon>Shackletoniella</taxon>
    </lineage>
</organism>
<dbReference type="InterPro" id="IPR004839">
    <property type="entry name" value="Aminotransferase_I/II_large"/>
</dbReference>
<proteinExistence type="predicted"/>
<dbReference type="UniPathway" id="UPA00148"/>
<dbReference type="SUPFAM" id="SSF53383">
    <property type="entry name" value="PLP-dependent transferases"/>
    <property type="match status" value="1"/>
</dbReference>
<dbReference type="InterPro" id="IPR005860">
    <property type="entry name" value="CobD"/>
</dbReference>
<keyword evidence="7" id="KW-0456">Lyase</keyword>
<comment type="catalytic activity">
    <reaction evidence="9">
        <text>O-phospho-L-threonine + H(+) = (R)-1-aminopropan-2-yl phosphate + CO2</text>
        <dbReference type="Rhea" id="RHEA:11492"/>
        <dbReference type="ChEBI" id="CHEBI:15378"/>
        <dbReference type="ChEBI" id="CHEBI:16526"/>
        <dbReference type="ChEBI" id="CHEBI:58563"/>
        <dbReference type="ChEBI" id="CHEBI:58675"/>
        <dbReference type="EC" id="4.1.1.81"/>
    </reaction>
</comment>
<comment type="function">
    <text evidence="2">Decarboxylates L-threonine-O-3-phosphate to yield (R)-1-amino-2-propanol O-2-phosphate, the precursor for the linkage between the nucleotide loop and the corrin ring in cobalamin.</text>
</comment>
<dbReference type="Pfam" id="PF00155">
    <property type="entry name" value="Aminotran_1_2"/>
    <property type="match status" value="1"/>
</dbReference>
<feature type="domain" description="Aminotransferase class I/classII large" evidence="10">
    <location>
        <begin position="32"/>
        <end position="363"/>
    </location>
</feature>
<dbReference type="GO" id="GO:0048472">
    <property type="term" value="F:threonine-phosphate decarboxylase activity"/>
    <property type="evidence" value="ECO:0007669"/>
    <property type="project" value="UniProtKB-EC"/>
</dbReference>
<dbReference type="InterPro" id="IPR015424">
    <property type="entry name" value="PyrdxlP-dep_Trfase"/>
</dbReference>
<name>A0A2W4XTT6_9CYAN</name>
<dbReference type="InterPro" id="IPR015422">
    <property type="entry name" value="PyrdxlP-dep_Trfase_small"/>
</dbReference>
<evidence type="ECO:0000256" key="9">
    <source>
        <dbReference type="ARBA" id="ARBA00048531"/>
    </source>
</evidence>
<evidence type="ECO:0000259" key="10">
    <source>
        <dbReference type="Pfam" id="PF00155"/>
    </source>
</evidence>
<reference evidence="11 12" key="2">
    <citation type="submission" date="2018-06" db="EMBL/GenBank/DDBJ databases">
        <title>Metagenomic assembly of (sub)arctic Cyanobacteria and their associated microbiome from non-axenic cultures.</title>
        <authorList>
            <person name="Baurain D."/>
        </authorList>
    </citation>
    <scope>NUCLEOTIDE SEQUENCE [LARGE SCALE GENOMIC DNA]</scope>
    <source>
        <strain evidence="11">ULC041bin1</strain>
    </source>
</reference>
<comment type="pathway">
    <text evidence="3">Cofactor biosynthesis; adenosylcobalamin biosynthesis.</text>
</comment>
<gene>
    <name evidence="11" type="ORF">DCF17_19920</name>
</gene>
<keyword evidence="5" id="KW-0169">Cobalamin biosynthesis</keyword>
<dbReference type="AlphaFoldDB" id="A0A2W4XTT6"/>
<evidence type="ECO:0000256" key="5">
    <source>
        <dbReference type="ARBA" id="ARBA00022573"/>
    </source>
</evidence>
<dbReference type="CDD" id="cd00609">
    <property type="entry name" value="AAT_like"/>
    <property type="match status" value="1"/>
</dbReference>
<dbReference type="PANTHER" id="PTHR42885">
    <property type="entry name" value="HISTIDINOL-PHOSPHATE AMINOTRANSFERASE-RELATED"/>
    <property type="match status" value="1"/>
</dbReference>
<evidence type="ECO:0000256" key="8">
    <source>
        <dbReference type="ARBA" id="ARBA00029996"/>
    </source>
</evidence>
<dbReference type="Proteomes" id="UP000249081">
    <property type="component" value="Unassembled WGS sequence"/>
</dbReference>
<dbReference type="InterPro" id="IPR015421">
    <property type="entry name" value="PyrdxlP-dep_Trfase_major"/>
</dbReference>
<keyword evidence="6" id="KW-0663">Pyridoxal phosphate</keyword>
<protein>
    <recommendedName>
        <fullName evidence="4">threonine-phosphate decarboxylase</fullName>
        <ecNumber evidence="4">4.1.1.81</ecNumber>
    </recommendedName>
    <alternativeName>
        <fullName evidence="8">L-threonine-O-3-phosphate decarboxylase</fullName>
    </alternativeName>
</protein>
<comment type="cofactor">
    <cofactor evidence="1">
        <name>pyridoxal 5'-phosphate</name>
        <dbReference type="ChEBI" id="CHEBI:597326"/>
    </cofactor>
</comment>
<sequence length="369" mass="40363">MPTTPHTPFIRPIHGGNLAWAAAIAGCSPDSLLDFSASINPLGPPASVVQAMAQALGQLSHYPDPQYTDLRRALAAYHQVPANWVLPGNGAAELLTWAARDMAESHGPPGCHLLTPAFSDYGRALAAVGVPVLPWPLPMDRLLEGGTPDLPDPWPEPQASCLLINNPHNPTGQLFSAERLRPLLERFATVVVDEAFMDFLPPHQQQSLIAEVVHRPNLVVLRSLTKFYTLPGLRIGYAIGHPDRLARWQRWRDPWPVNALAAEAAIAAVADTAFQSLTWQWLPPARQALFQGLQNLPGLRPLAGAANYLLVKTGTPAPVLQERLLRSHQVLLRDCLSFAELGEHYFRVAVRSPAENERLLTALGQTLRV</sequence>
<dbReference type="EC" id="4.1.1.81" evidence="4"/>
<dbReference type="Gene3D" id="3.40.640.10">
    <property type="entry name" value="Type I PLP-dependent aspartate aminotransferase-like (Major domain)"/>
    <property type="match status" value="1"/>
</dbReference>
<dbReference type="EMBL" id="QBMN01000194">
    <property type="protein sequence ID" value="PZO34778.1"/>
    <property type="molecule type" value="Genomic_DNA"/>
</dbReference>
<dbReference type="GO" id="GO:0030170">
    <property type="term" value="F:pyridoxal phosphate binding"/>
    <property type="evidence" value="ECO:0007669"/>
    <property type="project" value="InterPro"/>
</dbReference>
<evidence type="ECO:0000256" key="1">
    <source>
        <dbReference type="ARBA" id="ARBA00001933"/>
    </source>
</evidence>
<evidence type="ECO:0000256" key="3">
    <source>
        <dbReference type="ARBA" id="ARBA00004953"/>
    </source>
</evidence>
<dbReference type="PANTHER" id="PTHR42885:SF1">
    <property type="entry name" value="THREONINE-PHOSPHATE DECARBOXYLASE"/>
    <property type="match status" value="1"/>
</dbReference>
<evidence type="ECO:0000313" key="12">
    <source>
        <dbReference type="Proteomes" id="UP000249081"/>
    </source>
</evidence>
<dbReference type="GO" id="GO:0009236">
    <property type="term" value="P:cobalamin biosynthetic process"/>
    <property type="evidence" value="ECO:0007669"/>
    <property type="project" value="UniProtKB-UniPathway"/>
</dbReference>
<dbReference type="NCBIfam" id="TIGR01140">
    <property type="entry name" value="L_thr_O3P_dcar"/>
    <property type="match status" value="1"/>
</dbReference>
<evidence type="ECO:0000313" key="11">
    <source>
        <dbReference type="EMBL" id="PZO34778.1"/>
    </source>
</evidence>
<accession>A0A2W4XTT6</accession>